<dbReference type="NCBIfam" id="TIGR04183">
    <property type="entry name" value="Por_Secre_tail"/>
    <property type="match status" value="1"/>
</dbReference>
<comment type="caution">
    <text evidence="2">The sequence shown here is derived from an EMBL/GenBank/DDBJ whole genome shotgun (WGS) entry which is preliminary data.</text>
</comment>
<dbReference type="AlphaFoldDB" id="A0A4Z0PDB1"/>
<dbReference type="InterPro" id="IPR013783">
    <property type="entry name" value="Ig-like_fold"/>
</dbReference>
<gene>
    <name evidence="2" type="ORF">EU556_05475</name>
</gene>
<name>A0A4Z0PDB1_9BACT</name>
<dbReference type="Gene3D" id="2.60.40.10">
    <property type="entry name" value="Immunoglobulins"/>
    <property type="match status" value="1"/>
</dbReference>
<dbReference type="Proteomes" id="UP000298337">
    <property type="component" value="Unassembled WGS sequence"/>
</dbReference>
<keyword evidence="3" id="KW-1185">Reference proteome</keyword>
<dbReference type="EMBL" id="SRLA01000001">
    <property type="protein sequence ID" value="TGE10271.1"/>
    <property type="molecule type" value="Genomic_DNA"/>
</dbReference>
<evidence type="ECO:0000313" key="2">
    <source>
        <dbReference type="EMBL" id="TGE10271.1"/>
    </source>
</evidence>
<dbReference type="OrthoDB" id="863479at2"/>
<evidence type="ECO:0000313" key="3">
    <source>
        <dbReference type="Proteomes" id="UP000298337"/>
    </source>
</evidence>
<reference evidence="2 3" key="1">
    <citation type="submission" date="2019-04" db="EMBL/GenBank/DDBJ databases">
        <authorList>
            <person name="Feng G."/>
            <person name="Zhang J."/>
            <person name="Zhu H."/>
        </authorList>
    </citation>
    <scope>NUCLEOTIDE SEQUENCE [LARGE SCALE GENOMIC DNA]</scope>
    <source>
        <strain evidence="2 3">92R-1</strain>
    </source>
</reference>
<dbReference type="InterPro" id="IPR026444">
    <property type="entry name" value="Secre_tail"/>
</dbReference>
<dbReference type="Pfam" id="PF18962">
    <property type="entry name" value="Por_Secre_tail"/>
    <property type="match status" value="1"/>
</dbReference>
<organism evidence="2 3">
    <name type="scientific">Hymenobacter fodinae</name>
    <dbReference type="NCBI Taxonomy" id="2510796"/>
    <lineage>
        <taxon>Bacteria</taxon>
        <taxon>Pseudomonadati</taxon>
        <taxon>Bacteroidota</taxon>
        <taxon>Cytophagia</taxon>
        <taxon>Cytophagales</taxon>
        <taxon>Hymenobacteraceae</taxon>
        <taxon>Hymenobacter</taxon>
    </lineage>
</organism>
<accession>A0A4Z0PDB1</accession>
<sequence length="785" mass="81097">MRIRSTFLTHLIVPQPLKTGLFAACLLSAPLVSFGETLKWVGGFEASITAATSWIVVDPNTYQPAGTVNKAPTTSDILIFDGAQTPTPVVQTVAGNQDFGQIRLINNAAVELVAPSNGNGEGIIRISNLANDDLVIPTGSSLTLRSTAATTNRYIVITLAAGATGTIGGAVSLNGNSNGSALPQRLLAATAGAIQVQNNGIITARNIIGYPFGTTGSIPTGNNNVNQDLATTAGSVVFNAGSTFEQLTGGYAFSNGASPVTVFNSGSTYIYSGTPSASTFSPTAQQYGNLQLLTGVTVTGSNMVILNDLTVTGVTANLNSLNTSIGGNVVINSNATPTAGVLNFIPASASNVTLNGTALQLVGGIGTGTGSGTLTFGGNARLVINNTSASGVTMLKAVTVPAGLTLTNGILTTLSTGTISNAITVPFNVNTNSDALLTGGSGTSFVNGPLTRSTNATASGQPNIVYPIGAIRGTTPVYRPLTFSPNQPTAGTYTAQQFEGAPVNRTFPASTDGSIKRVSRIRYFTLSSTSGTFNNGRITLTFGPDDQVDNANALRVAQSVGTTWVGLTGNTTFTAAAAPYATGSITTSQPFNTLGDFVLASTQLSQAPGNNPLPVNLISFTALRQSQNVFVKWATATEKNNAYFEVQRSIDSKNFTTVGRVNGQGTTATGTTYNFTDRKPLATTTYYRLRQVDTDGTETYSSVAAVAGTDKIEASFYPNPTNSQVTLPAVSGLVKYRIYTATGQNVATGQAAGGSVVDIQHVPMGVYFLELISADKHNVQRFVKQ</sequence>
<evidence type="ECO:0000259" key="1">
    <source>
        <dbReference type="Pfam" id="PF18962"/>
    </source>
</evidence>
<feature type="domain" description="Secretion system C-terminal sorting" evidence="1">
    <location>
        <begin position="717"/>
        <end position="782"/>
    </location>
</feature>
<protein>
    <submittedName>
        <fullName evidence="2">T9SS type A sorting domain-containing protein</fullName>
    </submittedName>
</protein>
<proteinExistence type="predicted"/>